<evidence type="ECO:0000256" key="8">
    <source>
        <dbReference type="ARBA" id="ARBA00023065"/>
    </source>
</evidence>
<dbReference type="Proteomes" id="UP000237968">
    <property type="component" value="Unassembled WGS sequence"/>
</dbReference>
<protein>
    <recommendedName>
        <fullName evidence="11 12">ATP synthase subunit a</fullName>
    </recommendedName>
    <alternativeName>
        <fullName evidence="11">ATP synthase F0 sector subunit a</fullName>
    </alternativeName>
    <alternativeName>
        <fullName evidence="11">F-ATPase subunit 6</fullName>
    </alternativeName>
</protein>
<dbReference type="GO" id="GO:0045259">
    <property type="term" value="C:proton-transporting ATP synthase complex"/>
    <property type="evidence" value="ECO:0007669"/>
    <property type="project" value="UniProtKB-KW"/>
</dbReference>
<comment type="function">
    <text evidence="11 12">Key component of the proton channel; it plays a direct role in the translocation of protons across the membrane.</text>
</comment>
<dbReference type="RefSeq" id="WP_106394025.1">
    <property type="nucleotide sequence ID" value="NZ_PVNK01000207.1"/>
</dbReference>
<evidence type="ECO:0000256" key="11">
    <source>
        <dbReference type="HAMAP-Rule" id="MF_01393"/>
    </source>
</evidence>
<dbReference type="GO" id="GO:0046933">
    <property type="term" value="F:proton-transporting ATP synthase activity, rotational mechanism"/>
    <property type="evidence" value="ECO:0007669"/>
    <property type="project" value="UniProtKB-UniRule"/>
</dbReference>
<dbReference type="EMBL" id="PVNK01000207">
    <property type="protein sequence ID" value="PRP92590.1"/>
    <property type="molecule type" value="Genomic_DNA"/>
</dbReference>
<evidence type="ECO:0000256" key="7">
    <source>
        <dbReference type="ARBA" id="ARBA00022989"/>
    </source>
</evidence>
<evidence type="ECO:0000256" key="1">
    <source>
        <dbReference type="ARBA" id="ARBA00004141"/>
    </source>
</evidence>
<dbReference type="Gene3D" id="1.20.120.220">
    <property type="entry name" value="ATP synthase, F0 complex, subunit A"/>
    <property type="match status" value="1"/>
</dbReference>
<comment type="similarity">
    <text evidence="2 11 12">Belongs to the ATPase A chain family.</text>
</comment>
<dbReference type="AlphaFoldDB" id="A0A2S9XIN3"/>
<name>A0A2S9XIN3_9BACT</name>
<feature type="transmembrane region" description="Helical" evidence="11">
    <location>
        <begin position="20"/>
        <end position="37"/>
    </location>
</feature>
<keyword evidence="5 11" id="KW-0812">Transmembrane</keyword>
<gene>
    <name evidence="13" type="primary">atpB_2</name>
    <name evidence="11" type="synonym">atpB</name>
    <name evidence="13" type="ORF">ENSA5_47710</name>
</gene>
<evidence type="ECO:0000256" key="10">
    <source>
        <dbReference type="ARBA" id="ARBA00023310"/>
    </source>
</evidence>
<evidence type="ECO:0000256" key="4">
    <source>
        <dbReference type="ARBA" id="ARBA00022547"/>
    </source>
</evidence>
<proteinExistence type="inferred from homology"/>
<dbReference type="SUPFAM" id="SSF81336">
    <property type="entry name" value="F1F0 ATP synthase subunit A"/>
    <property type="match status" value="1"/>
</dbReference>
<keyword evidence="10 11" id="KW-0066">ATP synthesis</keyword>
<feature type="transmembrane region" description="Helical" evidence="11">
    <location>
        <begin position="198"/>
        <end position="217"/>
    </location>
</feature>
<evidence type="ECO:0000256" key="3">
    <source>
        <dbReference type="ARBA" id="ARBA00022448"/>
    </source>
</evidence>
<keyword evidence="7 11" id="KW-1133">Transmembrane helix</keyword>
<keyword evidence="9 11" id="KW-0472">Membrane</keyword>
<dbReference type="CDD" id="cd00310">
    <property type="entry name" value="ATP-synt_Fo_a_6"/>
    <property type="match status" value="1"/>
</dbReference>
<evidence type="ECO:0000256" key="6">
    <source>
        <dbReference type="ARBA" id="ARBA00022781"/>
    </source>
</evidence>
<keyword evidence="14" id="KW-1185">Reference proteome</keyword>
<dbReference type="PRINTS" id="PR00123">
    <property type="entry name" value="ATPASEA"/>
</dbReference>
<dbReference type="OrthoDB" id="9789241at2"/>
<dbReference type="HAMAP" id="MF_01393">
    <property type="entry name" value="ATP_synth_a_bact"/>
    <property type="match status" value="1"/>
</dbReference>
<organism evidence="13 14">
    <name type="scientific">Enhygromyxa salina</name>
    <dbReference type="NCBI Taxonomy" id="215803"/>
    <lineage>
        <taxon>Bacteria</taxon>
        <taxon>Pseudomonadati</taxon>
        <taxon>Myxococcota</taxon>
        <taxon>Polyangia</taxon>
        <taxon>Nannocystales</taxon>
        <taxon>Nannocystaceae</taxon>
        <taxon>Enhygromyxa</taxon>
    </lineage>
</organism>
<evidence type="ECO:0000313" key="14">
    <source>
        <dbReference type="Proteomes" id="UP000237968"/>
    </source>
</evidence>
<feature type="transmembrane region" description="Helical" evidence="11">
    <location>
        <begin position="103"/>
        <end position="123"/>
    </location>
</feature>
<dbReference type="NCBIfam" id="TIGR01131">
    <property type="entry name" value="ATP_synt_6_or_A"/>
    <property type="match status" value="1"/>
</dbReference>
<evidence type="ECO:0000256" key="9">
    <source>
        <dbReference type="ARBA" id="ARBA00023136"/>
    </source>
</evidence>
<dbReference type="GO" id="GO:0005886">
    <property type="term" value="C:plasma membrane"/>
    <property type="evidence" value="ECO:0007669"/>
    <property type="project" value="UniProtKB-SubCell"/>
</dbReference>
<dbReference type="PANTHER" id="PTHR42823">
    <property type="entry name" value="ATP SYNTHASE SUBUNIT A, CHLOROPLASTIC"/>
    <property type="match status" value="1"/>
</dbReference>
<comment type="subcellular location">
    <subcellularLocation>
        <location evidence="11 12">Cell membrane</location>
        <topology evidence="11 12">Multi-pass membrane protein</topology>
    </subcellularLocation>
    <subcellularLocation>
        <location evidence="1">Membrane</location>
        <topology evidence="1">Multi-pass membrane protein</topology>
    </subcellularLocation>
</comment>
<reference evidence="13 14" key="1">
    <citation type="submission" date="2018-03" db="EMBL/GenBank/DDBJ databases">
        <title>Draft Genome Sequences of the Obligatory Marine Myxobacteria Enhygromyxa salina SWB005.</title>
        <authorList>
            <person name="Poehlein A."/>
            <person name="Moghaddam J.A."/>
            <person name="Harms H."/>
            <person name="Alanjari M."/>
            <person name="Koenig G.M."/>
            <person name="Daniel R."/>
            <person name="Schaeberle T.F."/>
        </authorList>
    </citation>
    <scope>NUCLEOTIDE SEQUENCE [LARGE SCALE GENOMIC DNA]</scope>
    <source>
        <strain evidence="13 14">SWB005</strain>
    </source>
</reference>
<evidence type="ECO:0000256" key="5">
    <source>
        <dbReference type="ARBA" id="ARBA00022692"/>
    </source>
</evidence>
<dbReference type="GO" id="GO:0042777">
    <property type="term" value="P:proton motive force-driven plasma membrane ATP synthesis"/>
    <property type="evidence" value="ECO:0007669"/>
    <property type="project" value="TreeGrafter"/>
</dbReference>
<dbReference type="Pfam" id="PF00119">
    <property type="entry name" value="ATP-synt_A"/>
    <property type="match status" value="1"/>
</dbReference>
<evidence type="ECO:0000256" key="2">
    <source>
        <dbReference type="ARBA" id="ARBA00006810"/>
    </source>
</evidence>
<dbReference type="PROSITE" id="PS00449">
    <property type="entry name" value="ATPASE_A"/>
    <property type="match status" value="1"/>
</dbReference>
<keyword evidence="3 11" id="KW-0813">Transport</keyword>
<dbReference type="InterPro" id="IPR035908">
    <property type="entry name" value="F0_ATP_A_sf"/>
</dbReference>
<dbReference type="InterPro" id="IPR045082">
    <property type="entry name" value="ATP_syn_F0_a_bact/chloroplast"/>
</dbReference>
<keyword evidence="4 11" id="KW-0138">CF(0)</keyword>
<accession>A0A2S9XIN3</accession>
<evidence type="ECO:0000313" key="13">
    <source>
        <dbReference type="EMBL" id="PRP92590.1"/>
    </source>
</evidence>
<comment type="caution">
    <text evidence="13">The sequence shown here is derived from an EMBL/GenBank/DDBJ whole genome shotgun (WGS) entry which is preliminary data.</text>
</comment>
<keyword evidence="8 11" id="KW-0406">Ion transport</keyword>
<sequence>MNPVFTLRLFGLEIPDTIPVSLGLVALILVVAWLSARRLVVHEPSRWQVVLEIFVVWLSDTVERIMGEDPRPYVPLIGTLIVWIGLCNLLTAVPWVRPPTADLSTTVALALVVMIAVPGYGIWRHGVGGYLRTYLRPHPLLLPFNIIGELTRTLALAVRLFGNVMSGHMVGAVLLVVAGLLVPIPLVMLGLLTGMIQAYIFGILAAVFIAAAIQVDLARDQPAEPAQVQEKT</sequence>
<evidence type="ECO:0000256" key="12">
    <source>
        <dbReference type="RuleBase" id="RU000483"/>
    </source>
</evidence>
<keyword evidence="6 11" id="KW-0375">Hydrogen ion transport</keyword>
<keyword evidence="11" id="KW-1003">Cell membrane</keyword>
<dbReference type="InterPro" id="IPR000568">
    <property type="entry name" value="ATP_synth_F0_asu"/>
</dbReference>
<feature type="transmembrane region" description="Helical" evidence="11">
    <location>
        <begin position="73"/>
        <end position="96"/>
    </location>
</feature>
<dbReference type="PANTHER" id="PTHR42823:SF3">
    <property type="entry name" value="ATP SYNTHASE SUBUNIT A, CHLOROPLASTIC"/>
    <property type="match status" value="1"/>
</dbReference>
<feature type="transmembrane region" description="Helical" evidence="11">
    <location>
        <begin position="169"/>
        <end position="192"/>
    </location>
</feature>
<dbReference type="InterPro" id="IPR023011">
    <property type="entry name" value="ATP_synth_F0_asu_AS"/>
</dbReference>